<feature type="domain" description="ABC-type uncharacterised transport system" evidence="2">
    <location>
        <begin position="203"/>
        <end position="503"/>
    </location>
</feature>
<keyword evidence="1" id="KW-0812">Transmembrane</keyword>
<feature type="domain" description="DUF7088" evidence="3">
    <location>
        <begin position="47"/>
        <end position="156"/>
    </location>
</feature>
<dbReference type="RefSeq" id="WP_146897922.1">
    <property type="nucleotide sequence ID" value="NZ_BJYS01000016.1"/>
</dbReference>
<sequence>MVEEKATSTTTSSRKKKDIYWFLAAIGIVLLLNILLANTYFRLDLTEDKRYSIAPVTKQLLSNLKDDITVDVYLDGDFPARFKRLQNSVRETLEEFRVYSDDRVQFNFIDPSSNTDPERRSKYYQQLAAKGLQPTNLVSAEGDKTVEKLIFPGGIVSCKGKEVPVTFLKGNQAAPPDEQLNQSIEGLEFELASAIRQLTQTQRKRIGFIEGHGELSMLETADIITTLQKNYDVFRVDLTKVPDLKALDAIVIAKPLLKYSEAEKFKLDQFIVGGGKALFFIDPVNIALDSIRTEGTVALPLDVNLQDLLFTYGVRLNGNLVQDINAGQIPMIVGMLGNQPQTQLMNWRYFPIINGFNQHPITRNLDALYGKFVSNIDSVRARNIKKTPLIATSPYSRVVQMPASINLNEARVPPKPEEFNAGPQVLGYLLEGTFRSVFTNRPLPPGITNVKLQEQGKPTRLVVVADGDLIRNEVNPKTNQPYRLGFDRYTGATYANKDFAVNAVAYLLDETNLVSLRSKEIVLRPLDRVKAKEEKQKWQLINLVLPLVLLVGFGVVRYYLRKRKYARY</sequence>
<dbReference type="NCBIfam" id="TIGR03521">
    <property type="entry name" value="GldG"/>
    <property type="match status" value="1"/>
</dbReference>
<evidence type="ECO:0000313" key="5">
    <source>
        <dbReference type="Proteomes" id="UP000321532"/>
    </source>
</evidence>
<comment type="caution">
    <text evidence="4">The sequence shown here is derived from an EMBL/GenBank/DDBJ whole genome shotgun (WGS) entry which is preliminary data.</text>
</comment>
<dbReference type="Proteomes" id="UP000321532">
    <property type="component" value="Unassembled WGS sequence"/>
</dbReference>
<keyword evidence="5" id="KW-1185">Reference proteome</keyword>
<evidence type="ECO:0000259" key="2">
    <source>
        <dbReference type="Pfam" id="PF09822"/>
    </source>
</evidence>
<protein>
    <submittedName>
        <fullName evidence="4">Gliding motility-associated ABC transporter substrate-binding protein GldG</fullName>
    </submittedName>
</protein>
<dbReference type="EMBL" id="BJYS01000016">
    <property type="protein sequence ID" value="GEO04660.1"/>
    <property type="molecule type" value="Genomic_DNA"/>
</dbReference>
<dbReference type="OrthoDB" id="9777219at2"/>
<dbReference type="InterPro" id="IPR055396">
    <property type="entry name" value="DUF7088"/>
</dbReference>
<dbReference type="InterPro" id="IPR019863">
    <property type="entry name" value="Motility-assoc_ABC-rel_GldG"/>
</dbReference>
<reference evidence="4 5" key="1">
    <citation type="submission" date="2019-07" db="EMBL/GenBank/DDBJ databases">
        <title>Whole genome shotgun sequence of Adhaeribacter aerolatus NBRC 106133.</title>
        <authorList>
            <person name="Hosoyama A."/>
            <person name="Uohara A."/>
            <person name="Ohji S."/>
            <person name="Ichikawa N."/>
        </authorList>
    </citation>
    <scope>NUCLEOTIDE SEQUENCE [LARGE SCALE GENOMIC DNA]</scope>
    <source>
        <strain evidence="4 5">NBRC 106133</strain>
    </source>
</reference>
<keyword evidence="1" id="KW-0472">Membrane</keyword>
<feature type="transmembrane region" description="Helical" evidence="1">
    <location>
        <begin position="538"/>
        <end position="560"/>
    </location>
</feature>
<gene>
    <name evidence="4" type="primary">gldG</name>
    <name evidence="4" type="ORF">AAE02nite_23240</name>
</gene>
<dbReference type="InterPro" id="IPR019196">
    <property type="entry name" value="ABC_transp_unknown"/>
</dbReference>
<evidence type="ECO:0000313" key="4">
    <source>
        <dbReference type="EMBL" id="GEO04660.1"/>
    </source>
</evidence>
<keyword evidence="1" id="KW-1133">Transmembrane helix</keyword>
<organism evidence="4 5">
    <name type="scientific">Adhaeribacter aerolatus</name>
    <dbReference type="NCBI Taxonomy" id="670289"/>
    <lineage>
        <taxon>Bacteria</taxon>
        <taxon>Pseudomonadati</taxon>
        <taxon>Bacteroidota</taxon>
        <taxon>Cytophagia</taxon>
        <taxon>Cytophagales</taxon>
        <taxon>Hymenobacteraceae</taxon>
        <taxon>Adhaeribacter</taxon>
    </lineage>
</organism>
<accession>A0A512AY88</accession>
<feature type="transmembrane region" description="Helical" evidence="1">
    <location>
        <begin position="20"/>
        <end position="41"/>
    </location>
</feature>
<dbReference type="AlphaFoldDB" id="A0A512AY88"/>
<evidence type="ECO:0000256" key="1">
    <source>
        <dbReference type="SAM" id="Phobius"/>
    </source>
</evidence>
<evidence type="ECO:0000259" key="3">
    <source>
        <dbReference type="Pfam" id="PF23357"/>
    </source>
</evidence>
<name>A0A512AY88_9BACT</name>
<proteinExistence type="predicted"/>
<dbReference type="Pfam" id="PF09822">
    <property type="entry name" value="ABC_transp_aux"/>
    <property type="match status" value="1"/>
</dbReference>
<dbReference type="Pfam" id="PF23357">
    <property type="entry name" value="DUF7088"/>
    <property type="match status" value="1"/>
</dbReference>